<dbReference type="AlphaFoldDB" id="A0A0E9R2M9"/>
<reference evidence="1" key="1">
    <citation type="submission" date="2014-11" db="EMBL/GenBank/DDBJ databases">
        <authorList>
            <person name="Amaro Gonzalez C."/>
        </authorList>
    </citation>
    <scope>NUCLEOTIDE SEQUENCE</scope>
</reference>
<evidence type="ECO:0000313" key="1">
    <source>
        <dbReference type="EMBL" id="JAH23411.1"/>
    </source>
</evidence>
<reference evidence="1" key="2">
    <citation type="journal article" date="2015" name="Fish Shellfish Immunol.">
        <title>Early steps in the European eel (Anguilla anguilla)-Vibrio vulnificus interaction in the gills: Role of the RtxA13 toxin.</title>
        <authorList>
            <person name="Callol A."/>
            <person name="Pajuelo D."/>
            <person name="Ebbesson L."/>
            <person name="Teles M."/>
            <person name="MacKenzie S."/>
            <person name="Amaro C."/>
        </authorList>
    </citation>
    <scope>NUCLEOTIDE SEQUENCE</scope>
</reference>
<name>A0A0E9R2M9_ANGAN</name>
<protein>
    <submittedName>
        <fullName evidence="1">Uncharacterized protein</fullName>
    </submittedName>
</protein>
<dbReference type="EMBL" id="GBXM01085166">
    <property type="protein sequence ID" value="JAH23411.1"/>
    <property type="molecule type" value="Transcribed_RNA"/>
</dbReference>
<sequence>MSSPWPHHHPIVACVIFQ</sequence>
<proteinExistence type="predicted"/>
<accession>A0A0E9R2M9</accession>
<organism evidence="1">
    <name type="scientific">Anguilla anguilla</name>
    <name type="common">European freshwater eel</name>
    <name type="synonym">Muraena anguilla</name>
    <dbReference type="NCBI Taxonomy" id="7936"/>
    <lineage>
        <taxon>Eukaryota</taxon>
        <taxon>Metazoa</taxon>
        <taxon>Chordata</taxon>
        <taxon>Craniata</taxon>
        <taxon>Vertebrata</taxon>
        <taxon>Euteleostomi</taxon>
        <taxon>Actinopterygii</taxon>
        <taxon>Neopterygii</taxon>
        <taxon>Teleostei</taxon>
        <taxon>Anguilliformes</taxon>
        <taxon>Anguillidae</taxon>
        <taxon>Anguilla</taxon>
    </lineage>
</organism>